<sequence length="293" mass="30591">MHGPGGVGKSALLGRFAQRGAEAARTVLMLDGRMLETSPAAFTTEAGSILADERAVLLIDNFQHIHSLENWLCERFLPALPVGAVVVVAGHIPPDVAWQADPGWADMVQVIELGDLEPMDAAALLVSRDAPVRPSGGADVLGISPQTVSVLPDLGPLVDALPGGVSSLSQWMSRPNDNFGGPRPRKRCFATSTTCSRSSNRCQPPDGQSPRGTGAATVRCGSSVGVRACRRYRGIVSITAIGHPERVGVPVVRGVCPFSIITAALRRTGGRPGCALGDLPGGRSCDVRVLGVR</sequence>
<organism evidence="2 3">
    <name type="scientific">Rhodococcus artemisiae</name>
    <dbReference type="NCBI Taxonomy" id="714159"/>
    <lineage>
        <taxon>Bacteria</taxon>
        <taxon>Bacillati</taxon>
        <taxon>Actinomycetota</taxon>
        <taxon>Actinomycetes</taxon>
        <taxon>Mycobacteriales</taxon>
        <taxon>Nocardiaceae</taxon>
        <taxon>Rhodococcus</taxon>
    </lineage>
</organism>
<evidence type="ECO:0008006" key="4">
    <source>
        <dbReference type="Google" id="ProtNLM"/>
    </source>
</evidence>
<dbReference type="SUPFAM" id="SSF52540">
    <property type="entry name" value="P-loop containing nucleoside triphosphate hydrolases"/>
    <property type="match status" value="1"/>
</dbReference>
<accession>A0ABU7L397</accession>
<keyword evidence="3" id="KW-1185">Reference proteome</keyword>
<evidence type="ECO:0000313" key="2">
    <source>
        <dbReference type="EMBL" id="MEE2056021.1"/>
    </source>
</evidence>
<gene>
    <name evidence="2" type="ORF">Q7514_00575</name>
</gene>
<dbReference type="InterPro" id="IPR027417">
    <property type="entry name" value="P-loop_NTPase"/>
</dbReference>
<dbReference type="Proteomes" id="UP001336020">
    <property type="component" value="Unassembled WGS sequence"/>
</dbReference>
<reference evidence="2 3" key="1">
    <citation type="submission" date="2023-07" db="EMBL/GenBank/DDBJ databases">
        <authorList>
            <person name="Girao M."/>
            <person name="Carvalho M.F."/>
        </authorList>
    </citation>
    <scope>NUCLEOTIDE SEQUENCE [LARGE SCALE GENOMIC DNA]</scope>
    <source>
        <strain evidence="2 3">YIM65754</strain>
    </source>
</reference>
<evidence type="ECO:0000313" key="3">
    <source>
        <dbReference type="Proteomes" id="UP001336020"/>
    </source>
</evidence>
<protein>
    <recommendedName>
        <fullName evidence="4">AAA domain-containing protein</fullName>
    </recommendedName>
</protein>
<feature type="region of interest" description="Disordered" evidence="1">
    <location>
        <begin position="198"/>
        <end position="217"/>
    </location>
</feature>
<name>A0ABU7L397_9NOCA</name>
<dbReference type="EMBL" id="JAUTXY010000001">
    <property type="protein sequence ID" value="MEE2056021.1"/>
    <property type="molecule type" value="Genomic_DNA"/>
</dbReference>
<proteinExistence type="predicted"/>
<evidence type="ECO:0000256" key="1">
    <source>
        <dbReference type="SAM" id="MobiDB-lite"/>
    </source>
</evidence>
<comment type="caution">
    <text evidence="2">The sequence shown here is derived from an EMBL/GenBank/DDBJ whole genome shotgun (WGS) entry which is preliminary data.</text>
</comment>